<feature type="transmembrane region" description="Helical" evidence="1">
    <location>
        <begin position="192"/>
        <end position="211"/>
    </location>
</feature>
<feature type="transmembrane region" description="Helical" evidence="1">
    <location>
        <begin position="9"/>
        <end position="33"/>
    </location>
</feature>
<dbReference type="Pfam" id="PF06197">
    <property type="entry name" value="DUF998"/>
    <property type="match status" value="1"/>
</dbReference>
<dbReference type="RefSeq" id="WP_215625052.1">
    <property type="nucleotide sequence ID" value="NZ_CP067089.2"/>
</dbReference>
<dbReference type="KEGG" id="bhc:JFL75_12415"/>
<evidence type="ECO:0000313" key="3">
    <source>
        <dbReference type="Proteomes" id="UP000595917"/>
    </source>
</evidence>
<proteinExistence type="predicted"/>
<sequence length="215" mass="23165">MDVFLGKSLWIALLVVLPGDFLAAGVLAPRYPGYSHRTMVMSVLGSRGSPVRLVYNLWLIILGLVMILGGLAFFRSCRDISLSLSLLGAVFIIAYGTGAGVLSGLFSADGTGEQKSIPARVHGISAGTGFMLLAFLPLVIALLFIKKGAVPDGLFSLAMFVLCLVFFTFFVMSDKEKFRGTWIDSAGLWQRILLGVMYAPLFLLAAENVLAKGFF</sequence>
<name>A0A7T8B8W6_9SPIR</name>
<feature type="transmembrane region" description="Helical" evidence="1">
    <location>
        <begin position="154"/>
        <end position="172"/>
    </location>
</feature>
<protein>
    <submittedName>
        <fullName evidence="2">DUF998 domain-containing protein</fullName>
    </submittedName>
</protein>
<dbReference type="InterPro" id="IPR009339">
    <property type="entry name" value="DUF998"/>
</dbReference>
<keyword evidence="1" id="KW-0472">Membrane</keyword>
<keyword evidence="1" id="KW-0812">Transmembrane</keyword>
<feature type="transmembrane region" description="Helical" evidence="1">
    <location>
        <begin position="53"/>
        <end position="74"/>
    </location>
</feature>
<feature type="transmembrane region" description="Helical" evidence="1">
    <location>
        <begin position="126"/>
        <end position="145"/>
    </location>
</feature>
<keyword evidence="3" id="KW-1185">Reference proteome</keyword>
<dbReference type="AlphaFoldDB" id="A0A7T8B8W6"/>
<gene>
    <name evidence="2" type="ORF">JFL75_12415</name>
</gene>
<organism evidence="2 3">
    <name type="scientific">Breznakiella homolactica</name>
    <dbReference type="NCBI Taxonomy" id="2798577"/>
    <lineage>
        <taxon>Bacteria</taxon>
        <taxon>Pseudomonadati</taxon>
        <taxon>Spirochaetota</taxon>
        <taxon>Spirochaetia</taxon>
        <taxon>Spirochaetales</taxon>
        <taxon>Breznakiellaceae</taxon>
        <taxon>Breznakiella</taxon>
    </lineage>
</organism>
<keyword evidence="1" id="KW-1133">Transmembrane helix</keyword>
<reference evidence="2" key="1">
    <citation type="submission" date="2021-01" db="EMBL/GenBank/DDBJ databases">
        <title>Description of Breznakiella homolactica.</title>
        <authorList>
            <person name="Song Y."/>
            <person name="Brune A."/>
        </authorList>
    </citation>
    <scope>NUCLEOTIDE SEQUENCE</scope>
    <source>
        <strain evidence="2">RmG30</strain>
    </source>
</reference>
<accession>A0A7T8B8W6</accession>
<feature type="transmembrane region" description="Helical" evidence="1">
    <location>
        <begin position="86"/>
        <end position="106"/>
    </location>
</feature>
<dbReference type="Proteomes" id="UP000595917">
    <property type="component" value="Chromosome"/>
</dbReference>
<evidence type="ECO:0000256" key="1">
    <source>
        <dbReference type="SAM" id="Phobius"/>
    </source>
</evidence>
<evidence type="ECO:0000313" key="2">
    <source>
        <dbReference type="EMBL" id="QQO07746.1"/>
    </source>
</evidence>
<dbReference type="EMBL" id="CP067089">
    <property type="protein sequence ID" value="QQO07746.1"/>
    <property type="molecule type" value="Genomic_DNA"/>
</dbReference>